<keyword evidence="3" id="KW-1185">Reference proteome</keyword>
<reference evidence="2" key="1">
    <citation type="journal article" date="2019" name="Environ. Microbiol.">
        <title>Fungal ecological strategies reflected in gene transcription - a case study of two litter decomposers.</title>
        <authorList>
            <person name="Barbi F."/>
            <person name="Kohler A."/>
            <person name="Barry K."/>
            <person name="Baskaran P."/>
            <person name="Daum C."/>
            <person name="Fauchery L."/>
            <person name="Ihrmark K."/>
            <person name="Kuo A."/>
            <person name="LaButti K."/>
            <person name="Lipzen A."/>
            <person name="Morin E."/>
            <person name="Grigoriev I.V."/>
            <person name="Henrissat B."/>
            <person name="Lindahl B."/>
            <person name="Martin F."/>
        </authorList>
    </citation>
    <scope>NUCLEOTIDE SEQUENCE</scope>
    <source>
        <strain evidence="2">JB14</strain>
    </source>
</reference>
<name>A0A6A4GGN0_9AGAR</name>
<dbReference type="AlphaFoldDB" id="A0A6A4GGN0"/>
<keyword evidence="1" id="KW-0472">Membrane</keyword>
<accession>A0A6A4GGN0</accession>
<keyword evidence="1" id="KW-1133">Transmembrane helix</keyword>
<dbReference type="Proteomes" id="UP000799118">
    <property type="component" value="Unassembled WGS sequence"/>
</dbReference>
<evidence type="ECO:0000313" key="3">
    <source>
        <dbReference type="Proteomes" id="UP000799118"/>
    </source>
</evidence>
<gene>
    <name evidence="2" type="ORF">BT96DRAFT_633470</name>
</gene>
<organism evidence="2 3">
    <name type="scientific">Gymnopus androsaceus JB14</name>
    <dbReference type="NCBI Taxonomy" id="1447944"/>
    <lineage>
        <taxon>Eukaryota</taxon>
        <taxon>Fungi</taxon>
        <taxon>Dikarya</taxon>
        <taxon>Basidiomycota</taxon>
        <taxon>Agaricomycotina</taxon>
        <taxon>Agaricomycetes</taxon>
        <taxon>Agaricomycetidae</taxon>
        <taxon>Agaricales</taxon>
        <taxon>Marasmiineae</taxon>
        <taxon>Omphalotaceae</taxon>
        <taxon>Gymnopus</taxon>
    </lineage>
</organism>
<sequence>MSIGPLLSTILLPIASQPKMLMVGYALQLMGSGLSSCGFLQLCLSFMANLRICFCLGSKPLDPTVWPSFYTMLQIALHLLLTLMNSLVKFSMKRFVKLSVNTRL</sequence>
<evidence type="ECO:0000256" key="1">
    <source>
        <dbReference type="SAM" id="Phobius"/>
    </source>
</evidence>
<proteinExistence type="predicted"/>
<dbReference type="EMBL" id="ML770090">
    <property type="protein sequence ID" value="KAE9384726.1"/>
    <property type="molecule type" value="Genomic_DNA"/>
</dbReference>
<evidence type="ECO:0000313" key="2">
    <source>
        <dbReference type="EMBL" id="KAE9384726.1"/>
    </source>
</evidence>
<feature type="transmembrane region" description="Helical" evidence="1">
    <location>
        <begin position="21"/>
        <end position="48"/>
    </location>
</feature>
<keyword evidence="1" id="KW-0812">Transmembrane</keyword>
<feature type="transmembrane region" description="Helical" evidence="1">
    <location>
        <begin position="68"/>
        <end position="88"/>
    </location>
</feature>
<protein>
    <submittedName>
        <fullName evidence="2">Uncharacterized protein</fullName>
    </submittedName>
</protein>